<evidence type="ECO:0000259" key="1">
    <source>
        <dbReference type="Pfam" id="PF00561"/>
    </source>
</evidence>
<feature type="domain" description="AB hydrolase-1" evidence="1">
    <location>
        <begin position="50"/>
        <end position="369"/>
    </location>
</feature>
<comment type="caution">
    <text evidence="2">The sequence shown here is derived from an EMBL/GenBank/DDBJ whole genome shotgun (WGS) entry which is preliminary data.</text>
</comment>
<proteinExistence type="predicted"/>
<dbReference type="RefSeq" id="XP_067081154.1">
    <property type="nucleotide sequence ID" value="XM_067225053.1"/>
</dbReference>
<dbReference type="PANTHER" id="PTHR43433">
    <property type="entry name" value="HYDROLASE, ALPHA/BETA FOLD FAMILY PROTEIN"/>
    <property type="match status" value="1"/>
</dbReference>
<dbReference type="GO" id="GO:0016787">
    <property type="term" value="F:hydrolase activity"/>
    <property type="evidence" value="ECO:0007669"/>
    <property type="project" value="UniProtKB-KW"/>
</dbReference>
<dbReference type="EMBL" id="CZPT02001412">
    <property type="protein sequence ID" value="SCU70320.1"/>
    <property type="molecule type" value="Genomic_DNA"/>
</dbReference>
<dbReference type="InterPro" id="IPR000073">
    <property type="entry name" value="AB_hydrolase_1"/>
</dbReference>
<dbReference type="AlphaFoldDB" id="A0A1G4IE05"/>
<dbReference type="Gene3D" id="3.40.50.1820">
    <property type="entry name" value="alpha/beta hydrolase"/>
    <property type="match status" value="1"/>
</dbReference>
<dbReference type="InterPro" id="IPR029058">
    <property type="entry name" value="AB_hydrolase_fold"/>
</dbReference>
<dbReference type="VEuPathDB" id="TriTrypDB:TEOVI_000189300"/>
<dbReference type="PANTHER" id="PTHR43433:SF5">
    <property type="entry name" value="AB HYDROLASE-1 DOMAIN-CONTAINING PROTEIN"/>
    <property type="match status" value="1"/>
</dbReference>
<reference evidence="2" key="1">
    <citation type="submission" date="2016-09" db="EMBL/GenBank/DDBJ databases">
        <authorList>
            <person name="Hebert L."/>
            <person name="Moumen B."/>
        </authorList>
    </citation>
    <scope>NUCLEOTIDE SEQUENCE [LARGE SCALE GENOMIC DNA]</scope>
    <source>
        <strain evidence="2">OVI</strain>
    </source>
</reference>
<sequence length="401" mass="43296">MSQADNAELKSKDARTFAVNFAEVGICPKSGVPIRLCYQTFGEPAAPNGAVLLIMGLALSQQLWDVKFCMRLASCGYYVIRFDNRDIGKSTILVGRKVLPSGTTESSDEGDIWEDSNFLSHSPPEGGADGSKSCMYIQLAHAGIAANGHRKFQEVYSLEDMAKDSVGLLDVLKISRAHIVGMCMGGMIAQIIAIQYPNRVESLSLISTHSSSPLLSSPSLRVMIGVATFAIRCVRKGVAIPLSDSMAEKQGRKPLTSREKDDLAQVLAQFVTSFAGGKESAFPIDHKALLRQTRRIVHWSEDFSGFARQYVAMIKAPCRVSQLRGLSVPCVVIHGTDDLLVPYRNGKKLADVIPGSKLVGIEGLGHILHPLSRERIIGALVENMGQSTNALSRSGAVAAKL</sequence>
<dbReference type="SUPFAM" id="SSF53474">
    <property type="entry name" value="alpha/beta-Hydrolases"/>
    <property type="match status" value="1"/>
</dbReference>
<dbReference type="GeneID" id="92375833"/>
<gene>
    <name evidence="2" type="ORF">TEOVI_000189300</name>
</gene>
<keyword evidence="3" id="KW-1185">Reference proteome</keyword>
<dbReference type="InterPro" id="IPR050471">
    <property type="entry name" value="AB_hydrolase"/>
</dbReference>
<dbReference type="Pfam" id="PF00561">
    <property type="entry name" value="Abhydrolase_1"/>
    <property type="match status" value="1"/>
</dbReference>
<evidence type="ECO:0000313" key="2">
    <source>
        <dbReference type="EMBL" id="SCU70320.1"/>
    </source>
</evidence>
<accession>A0A1G4IE05</accession>
<name>A0A1G4IE05_TRYEQ</name>
<dbReference type="Proteomes" id="UP000195570">
    <property type="component" value="Unassembled WGS sequence"/>
</dbReference>
<protein>
    <submittedName>
        <fullName evidence="2">Hydrolase, alpha/beta fold family, putative</fullName>
    </submittedName>
</protein>
<keyword evidence="2" id="KW-0378">Hydrolase</keyword>
<organism evidence="2 3">
    <name type="scientific">Trypanosoma equiperdum</name>
    <dbReference type="NCBI Taxonomy" id="5694"/>
    <lineage>
        <taxon>Eukaryota</taxon>
        <taxon>Discoba</taxon>
        <taxon>Euglenozoa</taxon>
        <taxon>Kinetoplastea</taxon>
        <taxon>Metakinetoplastina</taxon>
        <taxon>Trypanosomatida</taxon>
        <taxon>Trypanosomatidae</taxon>
        <taxon>Trypanosoma</taxon>
    </lineage>
</organism>
<evidence type="ECO:0000313" key="3">
    <source>
        <dbReference type="Proteomes" id="UP000195570"/>
    </source>
</evidence>